<accession>A0A6A5RJ43</accession>
<reference evidence="2" key="1">
    <citation type="journal article" date="2020" name="Stud. Mycol.">
        <title>101 Dothideomycetes genomes: a test case for predicting lifestyles and emergence of pathogens.</title>
        <authorList>
            <person name="Haridas S."/>
            <person name="Albert R."/>
            <person name="Binder M."/>
            <person name="Bloem J."/>
            <person name="Labutti K."/>
            <person name="Salamov A."/>
            <person name="Andreopoulos B."/>
            <person name="Baker S."/>
            <person name="Barry K."/>
            <person name="Bills G."/>
            <person name="Bluhm B."/>
            <person name="Cannon C."/>
            <person name="Castanera R."/>
            <person name="Culley D."/>
            <person name="Daum C."/>
            <person name="Ezra D."/>
            <person name="Gonzalez J."/>
            <person name="Henrissat B."/>
            <person name="Kuo A."/>
            <person name="Liang C."/>
            <person name="Lipzen A."/>
            <person name="Lutzoni F."/>
            <person name="Magnuson J."/>
            <person name="Mondo S."/>
            <person name="Nolan M."/>
            <person name="Ohm R."/>
            <person name="Pangilinan J."/>
            <person name="Park H.-J."/>
            <person name="Ramirez L."/>
            <person name="Alfaro M."/>
            <person name="Sun H."/>
            <person name="Tritt A."/>
            <person name="Yoshinaga Y."/>
            <person name="Zwiers L.-H."/>
            <person name="Turgeon B."/>
            <person name="Goodwin S."/>
            <person name="Spatafora J."/>
            <person name="Crous P."/>
            <person name="Grigoriev I."/>
        </authorList>
    </citation>
    <scope>NUCLEOTIDE SEQUENCE</scope>
    <source>
        <strain evidence="2">CBS 183.55</strain>
    </source>
</reference>
<feature type="compositionally biased region" description="Basic and acidic residues" evidence="1">
    <location>
        <begin position="1227"/>
        <end position="1240"/>
    </location>
</feature>
<evidence type="ECO:0000313" key="3">
    <source>
        <dbReference type="Proteomes" id="UP000800082"/>
    </source>
</evidence>
<feature type="compositionally biased region" description="Basic and acidic residues" evidence="1">
    <location>
        <begin position="564"/>
        <end position="579"/>
    </location>
</feature>
<feature type="region of interest" description="Disordered" evidence="1">
    <location>
        <begin position="1224"/>
        <end position="1260"/>
    </location>
</feature>
<feature type="region of interest" description="Disordered" evidence="1">
    <location>
        <begin position="231"/>
        <end position="276"/>
    </location>
</feature>
<feature type="region of interest" description="Disordered" evidence="1">
    <location>
        <begin position="551"/>
        <end position="579"/>
    </location>
</feature>
<sequence length="1275" mass="141358">MAANADDGAICFIDRRSAVSGAAGAWGVSNPPVDELPKLRQMSHTARGIWRRVRPDGEGLGNLKYFIVSQVVNAETEHLIADALKTYRLQARQTELSEWPGVTWAVETQEGAAMLGSPNGLAIGYFLSQHKAQLGGNKYVHQVQVYTENEGGDPYMVFHVKDAPPAILKAGLRGGNGQAQPHSGQTIVIKRCSFTFTVLHTRDIERNALPVVPSLPQQYTTTNSTTLTKIFGASPTVTSDAGRTQLAPRADSPPPAKRPEPNSNSPAESHSEWDKHVCRGEKLTRASKLDKDKAEAFALPISTKWSGNLETERKLWGYFDSPDPDCDLEGSYYDITNALEALGVEKSECFRTQHYDSEGEISIKDQTYKVGEKEYRATGAHGTFAINVEEGAVFLIDVASAPRKAAQLWGVDAAAKDQLPELIQISDIAWGFWHQAHGGSDLGHITKFVVPQIINDITIRLINQALETYNVPDGEERHNTVPEWPGISFKIDTPAGKALLGSPIGIPTAYFLSQHKSEIGKNKYVSRVTVFRPDEDTGSDEPSIIYYVEDAPAPSQGDQNPDQDPEKNSEHTEGHIRRDLVLTTDDLVSTTKKDSWHDCVCRGEKLTQACKADTDKAAQIVTPINTPWKGSMVAELAKWGYREQPAMSHCNFEDIGDALNALKISTLSEPEGGLNSCYKVRHSYEDDYRDLDGGVISEEDQTYTVEEKTYRMTDAHAIIGANTLSGVIFFVDFRSASHAAGSLWYPEIPTAETLPKLRAISDISWAFWNRAWEKRSGKNRDLGNINFFVVHNIVNEKTNQLIEKALQVYEPPEGQQRLTELPEWPGLILDVESEPGKALLGSPNGIAAGYFLAQHKAEIGANKYVYQVQIFESVRGFGPSMILHVKDALAPTADDTTPPVDRRRSNDLNGRGLITAINSSIAQSPPASNDVVSVIAKKRPDDDTLWNSCKCRGEKITQASLQNKVTATKLVNPIDSPWEGTMEAELTLWGYKQPKGLGLYCNLDNVAASLKEMGVDTKFKENTKSAQNECYQAHHSRGGPRGQIKEQTYVVGDKTYRIGVNARNGMITFFNVRSAAQSAMQIWGVDEVTADELPELNRVSDISWAFWKRAHKDDAGLNNIQKFFVHDAVNEDTLRLVGVALKTYQVPEGDIRRTRLPKWPGLVFDIETEEGKVMLGSPNGIAAGYFLVQHKTQLGCNKYIYQVTLWSDPDGDVQMMFWVKDAPPLQDRQEERDDRKRSTQDEDNGAHAFGKTGRVVKRSQDGRKAIREHWILAML</sequence>
<proteinExistence type="predicted"/>
<dbReference type="RefSeq" id="XP_033448653.1">
    <property type="nucleotide sequence ID" value="XM_033598052.1"/>
</dbReference>
<dbReference type="GeneID" id="54355719"/>
<name>A0A6A5RJ43_9PLEO</name>
<dbReference type="EMBL" id="ML978969">
    <property type="protein sequence ID" value="KAF1928401.1"/>
    <property type="molecule type" value="Genomic_DNA"/>
</dbReference>
<keyword evidence="3" id="KW-1185">Reference proteome</keyword>
<gene>
    <name evidence="2" type="ORF">M421DRAFT_92650</name>
</gene>
<dbReference type="Proteomes" id="UP000800082">
    <property type="component" value="Unassembled WGS sequence"/>
</dbReference>
<dbReference type="AlphaFoldDB" id="A0A6A5RJ43"/>
<dbReference type="OrthoDB" id="5337308at2759"/>
<organism evidence="2 3">
    <name type="scientific">Didymella exigua CBS 183.55</name>
    <dbReference type="NCBI Taxonomy" id="1150837"/>
    <lineage>
        <taxon>Eukaryota</taxon>
        <taxon>Fungi</taxon>
        <taxon>Dikarya</taxon>
        <taxon>Ascomycota</taxon>
        <taxon>Pezizomycotina</taxon>
        <taxon>Dothideomycetes</taxon>
        <taxon>Pleosporomycetidae</taxon>
        <taxon>Pleosporales</taxon>
        <taxon>Pleosporineae</taxon>
        <taxon>Didymellaceae</taxon>
        <taxon>Didymella</taxon>
    </lineage>
</organism>
<protein>
    <submittedName>
        <fullName evidence="2">Uncharacterized protein</fullName>
    </submittedName>
</protein>
<evidence type="ECO:0000256" key="1">
    <source>
        <dbReference type="SAM" id="MobiDB-lite"/>
    </source>
</evidence>
<evidence type="ECO:0000313" key="2">
    <source>
        <dbReference type="EMBL" id="KAF1928401.1"/>
    </source>
</evidence>